<evidence type="ECO:0000256" key="1">
    <source>
        <dbReference type="SAM" id="SignalP"/>
    </source>
</evidence>
<sequence length="133" mass="15505">MVWHIHWLLFIPKKTIVFTSIFVDFNSEDEMFANMQMDDSGDEMFCAADFEKLEPAVTSMLEVAVADPEDHQANEQEQINLMASFWLELLRCTSSLLMLLRMQTLLKDQTWKLLLRVIQLNPSMGMMIMHTTT</sequence>
<dbReference type="EMBL" id="CAJVCH010267353">
    <property type="protein sequence ID" value="CAG7734341.1"/>
    <property type="molecule type" value="Genomic_DNA"/>
</dbReference>
<feature type="chain" id="PRO_5035321589" evidence="1">
    <location>
        <begin position="20"/>
        <end position="133"/>
    </location>
</feature>
<gene>
    <name evidence="2" type="ORF">AFUS01_LOCUS22737</name>
</gene>
<feature type="signal peptide" evidence="1">
    <location>
        <begin position="1"/>
        <end position="19"/>
    </location>
</feature>
<keyword evidence="1" id="KW-0732">Signal</keyword>
<evidence type="ECO:0000313" key="3">
    <source>
        <dbReference type="Proteomes" id="UP000708208"/>
    </source>
</evidence>
<keyword evidence="3" id="KW-1185">Reference proteome</keyword>
<organism evidence="2 3">
    <name type="scientific">Allacma fusca</name>
    <dbReference type="NCBI Taxonomy" id="39272"/>
    <lineage>
        <taxon>Eukaryota</taxon>
        <taxon>Metazoa</taxon>
        <taxon>Ecdysozoa</taxon>
        <taxon>Arthropoda</taxon>
        <taxon>Hexapoda</taxon>
        <taxon>Collembola</taxon>
        <taxon>Symphypleona</taxon>
        <taxon>Sminthuridae</taxon>
        <taxon>Allacma</taxon>
    </lineage>
</organism>
<dbReference type="AlphaFoldDB" id="A0A8J2KFR9"/>
<protein>
    <submittedName>
        <fullName evidence="2">Uncharacterized protein</fullName>
    </submittedName>
</protein>
<comment type="caution">
    <text evidence="2">The sequence shown here is derived from an EMBL/GenBank/DDBJ whole genome shotgun (WGS) entry which is preliminary data.</text>
</comment>
<proteinExistence type="predicted"/>
<accession>A0A8J2KFR9</accession>
<evidence type="ECO:0000313" key="2">
    <source>
        <dbReference type="EMBL" id="CAG7734341.1"/>
    </source>
</evidence>
<dbReference type="Proteomes" id="UP000708208">
    <property type="component" value="Unassembled WGS sequence"/>
</dbReference>
<name>A0A8J2KFR9_9HEXA</name>
<reference evidence="2" key="1">
    <citation type="submission" date="2021-06" db="EMBL/GenBank/DDBJ databases">
        <authorList>
            <person name="Hodson N. C."/>
            <person name="Mongue J. A."/>
            <person name="Jaron S. K."/>
        </authorList>
    </citation>
    <scope>NUCLEOTIDE SEQUENCE</scope>
</reference>